<gene>
    <name evidence="2" type="ORF">B1C78_11970</name>
</gene>
<dbReference type="InterPro" id="IPR007361">
    <property type="entry name" value="DUF427"/>
</dbReference>
<protein>
    <recommendedName>
        <fullName evidence="1">DUF427 domain-containing protein</fullName>
    </recommendedName>
</protein>
<feature type="domain" description="DUF427" evidence="1">
    <location>
        <begin position="33"/>
        <end position="119"/>
    </location>
</feature>
<dbReference type="Proteomes" id="UP000189462">
    <property type="component" value="Unassembled WGS sequence"/>
</dbReference>
<reference evidence="2 3" key="1">
    <citation type="submission" date="2017-02" db="EMBL/GenBank/DDBJ databases">
        <title>Genomic diversity within the haloalkaliphilic genus Thioalkalivibrio.</title>
        <authorList>
            <person name="Ahn A.-C."/>
            <person name="Meier-Kolthoff J."/>
            <person name="Overmars L."/>
            <person name="Richter M."/>
            <person name="Woyke T."/>
            <person name="Sorokin D.Y."/>
            <person name="Muyzer G."/>
        </authorList>
    </citation>
    <scope>NUCLEOTIDE SEQUENCE [LARGE SCALE GENOMIC DNA]</scope>
    <source>
        <strain evidence="2 3">ALJD</strain>
    </source>
</reference>
<dbReference type="STRING" id="108003.B1C78_11970"/>
<name>A0A1V3NDP7_9GAMM</name>
<dbReference type="PANTHER" id="PTHR43058:SF1">
    <property type="entry name" value="DUF427 DOMAIN-CONTAINING PROTEIN"/>
    <property type="match status" value="1"/>
</dbReference>
<accession>A0A1V3NDP7</accession>
<evidence type="ECO:0000259" key="1">
    <source>
        <dbReference type="Pfam" id="PF04248"/>
    </source>
</evidence>
<dbReference type="EMBL" id="MVBK01000072">
    <property type="protein sequence ID" value="OOG23219.1"/>
    <property type="molecule type" value="Genomic_DNA"/>
</dbReference>
<dbReference type="InterPro" id="IPR038694">
    <property type="entry name" value="DUF427_sf"/>
</dbReference>
<comment type="caution">
    <text evidence="2">The sequence shown here is derived from an EMBL/GenBank/DDBJ whole genome shotgun (WGS) entry which is preliminary data.</text>
</comment>
<keyword evidence="3" id="KW-1185">Reference proteome</keyword>
<organism evidence="2 3">
    <name type="scientific">Thioalkalivibrio denitrificans</name>
    <dbReference type="NCBI Taxonomy" id="108003"/>
    <lineage>
        <taxon>Bacteria</taxon>
        <taxon>Pseudomonadati</taxon>
        <taxon>Pseudomonadota</taxon>
        <taxon>Gammaproteobacteria</taxon>
        <taxon>Chromatiales</taxon>
        <taxon>Ectothiorhodospiraceae</taxon>
        <taxon>Thioalkalivibrio</taxon>
    </lineage>
</organism>
<dbReference type="RefSeq" id="WP_139349916.1">
    <property type="nucleotide sequence ID" value="NZ_MVBK01000072.1"/>
</dbReference>
<dbReference type="Pfam" id="PF04248">
    <property type="entry name" value="NTP_transf_9"/>
    <property type="match status" value="1"/>
</dbReference>
<dbReference type="PANTHER" id="PTHR43058">
    <property type="entry name" value="SLR0655 PROTEIN"/>
    <property type="match status" value="1"/>
</dbReference>
<proteinExistence type="predicted"/>
<dbReference type="OrthoDB" id="4565346at2"/>
<evidence type="ECO:0000313" key="2">
    <source>
        <dbReference type="EMBL" id="OOG23219.1"/>
    </source>
</evidence>
<evidence type="ECO:0000313" key="3">
    <source>
        <dbReference type="Proteomes" id="UP000189462"/>
    </source>
</evidence>
<sequence length="122" mass="14350">MSRPERPHLEPGQEWVWDYPRPPRVEAVPRRLRVVYAGETIADTVRGYRVLETSHPPTWYIPREDVRADVLEPHARRTYCEWKGEAVYWTLVLNGNRSEAAAWSYPDPTPAFEVIRDHLERG</sequence>
<dbReference type="AlphaFoldDB" id="A0A1V3NDP7"/>
<dbReference type="Gene3D" id="2.170.150.40">
    <property type="entry name" value="Domain of unknown function (DUF427)"/>
    <property type="match status" value="1"/>
</dbReference>
<feature type="non-terminal residue" evidence="2">
    <location>
        <position position="122"/>
    </location>
</feature>